<evidence type="ECO:0000256" key="5">
    <source>
        <dbReference type="ARBA" id="ARBA00022801"/>
    </source>
</evidence>
<evidence type="ECO:0000313" key="8">
    <source>
        <dbReference type="Proteomes" id="UP001596978"/>
    </source>
</evidence>
<dbReference type="Pfam" id="PF08282">
    <property type="entry name" value="Hydrolase_3"/>
    <property type="match status" value="1"/>
</dbReference>
<dbReference type="SFLD" id="SFLDS00003">
    <property type="entry name" value="Haloacid_Dehalogenase"/>
    <property type="match status" value="1"/>
</dbReference>
<gene>
    <name evidence="7" type="ORF">ACFQ1M_06275</name>
</gene>
<dbReference type="Gene3D" id="3.40.50.1000">
    <property type="entry name" value="HAD superfamily/HAD-like"/>
    <property type="match status" value="1"/>
</dbReference>
<dbReference type="InterPro" id="IPR050793">
    <property type="entry name" value="CMP-NeuNAc_synthase"/>
</dbReference>
<dbReference type="EMBL" id="JBHTJH010000004">
    <property type="protein sequence ID" value="MFD0861806.1"/>
    <property type="molecule type" value="Genomic_DNA"/>
</dbReference>
<dbReference type="NCBIfam" id="TIGR01670">
    <property type="entry name" value="KdsC-phosphatas"/>
    <property type="match status" value="1"/>
</dbReference>
<evidence type="ECO:0000256" key="2">
    <source>
        <dbReference type="ARBA" id="ARBA00005893"/>
    </source>
</evidence>
<organism evidence="7 8">
    <name type="scientific">Sungkyunkwania multivorans</name>
    <dbReference type="NCBI Taxonomy" id="1173618"/>
    <lineage>
        <taxon>Bacteria</taxon>
        <taxon>Pseudomonadati</taxon>
        <taxon>Bacteroidota</taxon>
        <taxon>Flavobacteriia</taxon>
        <taxon>Flavobacteriales</taxon>
        <taxon>Flavobacteriaceae</taxon>
        <taxon>Sungkyunkwania</taxon>
    </lineage>
</organism>
<dbReference type="PANTHER" id="PTHR21485">
    <property type="entry name" value="HAD SUPERFAMILY MEMBERS CMAS AND KDSC"/>
    <property type="match status" value="1"/>
</dbReference>
<evidence type="ECO:0000313" key="7">
    <source>
        <dbReference type="EMBL" id="MFD0861806.1"/>
    </source>
</evidence>
<dbReference type="Proteomes" id="UP001596978">
    <property type="component" value="Unassembled WGS sequence"/>
</dbReference>
<dbReference type="SUPFAM" id="SSF56784">
    <property type="entry name" value="HAD-like"/>
    <property type="match status" value="1"/>
</dbReference>
<dbReference type="InterPro" id="IPR010023">
    <property type="entry name" value="KdsC_fam"/>
</dbReference>
<evidence type="ECO:0000256" key="4">
    <source>
        <dbReference type="ARBA" id="ARBA00022723"/>
    </source>
</evidence>
<comment type="cofactor">
    <cofactor evidence="1">
        <name>Mg(2+)</name>
        <dbReference type="ChEBI" id="CHEBI:18420"/>
    </cofactor>
</comment>
<dbReference type="PIRSF" id="PIRSF006118">
    <property type="entry name" value="KDO8-P_Ptase"/>
    <property type="match status" value="1"/>
</dbReference>
<sequence length="176" mass="19693">MEEKSYKEYLEHITTFVFDVDGVLTDGTIMVTTDGQQLRNMNIKDGYALKTAVDKGYNICIISGGSNEGVRLRLEGLGIKDIHLGVSRKTERLQEYFDKRNVKAENVLYMGDDIPDLPGMEMVGLPCCPNDAVAEIKDASKYISHKRGGRGAVRDVIEQVMKVQGKWNGNIDARYD</sequence>
<dbReference type="PANTHER" id="PTHR21485:SF3">
    <property type="entry name" value="N-ACYLNEURAMINATE CYTIDYLYLTRANSFERASE"/>
    <property type="match status" value="1"/>
</dbReference>
<evidence type="ECO:0000256" key="6">
    <source>
        <dbReference type="ARBA" id="ARBA00022842"/>
    </source>
</evidence>
<dbReference type="InterPro" id="IPR023214">
    <property type="entry name" value="HAD_sf"/>
</dbReference>
<dbReference type="CDD" id="cd01630">
    <property type="entry name" value="HAD_KDO-like"/>
    <property type="match status" value="1"/>
</dbReference>
<keyword evidence="6" id="KW-0460">Magnesium</keyword>
<keyword evidence="5" id="KW-0378">Hydrolase</keyword>
<protein>
    <submittedName>
        <fullName evidence="7">KdsC family phosphatase</fullName>
    </submittedName>
</protein>
<comment type="subunit">
    <text evidence="3">Homotetramer.</text>
</comment>
<proteinExistence type="inferred from homology"/>
<comment type="caution">
    <text evidence="7">The sequence shown here is derived from an EMBL/GenBank/DDBJ whole genome shotgun (WGS) entry which is preliminary data.</text>
</comment>
<keyword evidence="8" id="KW-1185">Reference proteome</keyword>
<dbReference type="RefSeq" id="WP_386405519.1">
    <property type="nucleotide sequence ID" value="NZ_JBHTJH010000004.1"/>
</dbReference>
<evidence type="ECO:0000256" key="1">
    <source>
        <dbReference type="ARBA" id="ARBA00001946"/>
    </source>
</evidence>
<keyword evidence="4" id="KW-0479">Metal-binding</keyword>
<comment type="similarity">
    <text evidence="2">Belongs to the KdsC family.</text>
</comment>
<name>A0ABW3CVH5_9FLAO</name>
<reference evidence="8" key="1">
    <citation type="journal article" date="2019" name="Int. J. Syst. Evol. Microbiol.">
        <title>The Global Catalogue of Microorganisms (GCM) 10K type strain sequencing project: providing services to taxonomists for standard genome sequencing and annotation.</title>
        <authorList>
            <consortium name="The Broad Institute Genomics Platform"/>
            <consortium name="The Broad Institute Genome Sequencing Center for Infectious Disease"/>
            <person name="Wu L."/>
            <person name="Ma J."/>
        </authorList>
    </citation>
    <scope>NUCLEOTIDE SEQUENCE [LARGE SCALE GENOMIC DNA]</scope>
    <source>
        <strain evidence="8">CCUG 62952</strain>
    </source>
</reference>
<dbReference type="SFLD" id="SFLDG01138">
    <property type="entry name" value="C1.6.2:_Deoxy-d-mannose-octulo"/>
    <property type="match status" value="1"/>
</dbReference>
<dbReference type="InterPro" id="IPR036412">
    <property type="entry name" value="HAD-like_sf"/>
</dbReference>
<dbReference type="SFLD" id="SFLDG01136">
    <property type="entry name" value="C1.6:_Phosphoserine_Phosphatas"/>
    <property type="match status" value="1"/>
</dbReference>
<accession>A0ABW3CVH5</accession>
<evidence type="ECO:0000256" key="3">
    <source>
        <dbReference type="ARBA" id="ARBA00011881"/>
    </source>
</evidence>